<evidence type="ECO:0000313" key="4">
    <source>
        <dbReference type="Proteomes" id="UP000800035"/>
    </source>
</evidence>
<reference evidence="3" key="1">
    <citation type="journal article" date="2020" name="Stud. Mycol.">
        <title>101 Dothideomycetes genomes: a test case for predicting lifestyles and emergence of pathogens.</title>
        <authorList>
            <person name="Haridas S."/>
            <person name="Albert R."/>
            <person name="Binder M."/>
            <person name="Bloem J."/>
            <person name="Labutti K."/>
            <person name="Salamov A."/>
            <person name="Andreopoulos B."/>
            <person name="Baker S."/>
            <person name="Barry K."/>
            <person name="Bills G."/>
            <person name="Bluhm B."/>
            <person name="Cannon C."/>
            <person name="Castanera R."/>
            <person name="Culley D."/>
            <person name="Daum C."/>
            <person name="Ezra D."/>
            <person name="Gonzalez J."/>
            <person name="Henrissat B."/>
            <person name="Kuo A."/>
            <person name="Liang C."/>
            <person name="Lipzen A."/>
            <person name="Lutzoni F."/>
            <person name="Magnuson J."/>
            <person name="Mondo S."/>
            <person name="Nolan M."/>
            <person name="Ohm R."/>
            <person name="Pangilinan J."/>
            <person name="Park H.-J."/>
            <person name="Ramirez L."/>
            <person name="Alfaro M."/>
            <person name="Sun H."/>
            <person name="Tritt A."/>
            <person name="Yoshinaga Y."/>
            <person name="Zwiers L.-H."/>
            <person name="Turgeon B."/>
            <person name="Goodwin S."/>
            <person name="Spatafora J."/>
            <person name="Crous P."/>
            <person name="Grigoriev I."/>
        </authorList>
    </citation>
    <scope>NUCLEOTIDE SEQUENCE</scope>
    <source>
        <strain evidence="3">CBS 675.92</strain>
    </source>
</reference>
<evidence type="ECO:0000313" key="3">
    <source>
        <dbReference type="EMBL" id="KAF1962481.1"/>
    </source>
</evidence>
<gene>
    <name evidence="3" type="ORF">CC80DRAFT_487929</name>
</gene>
<sequence>MRLLYLLLTIFTSLALAVNLCHGDKSIPGHCTILSMHDTTSNSTKSTVPQCEDTCWYISMDPGEWVVDFTGQSAEYVDKLSQGKCNFFISRGEGEPLDYKFYMENQDIFDIIDEVNLKFGGLHGGKVAGEGTMMCDGHLAKWHVS</sequence>
<evidence type="ECO:0000259" key="2">
    <source>
        <dbReference type="Pfam" id="PF14856"/>
    </source>
</evidence>
<dbReference type="AlphaFoldDB" id="A0A6A5UC50"/>
<feature type="signal peptide" evidence="1">
    <location>
        <begin position="1"/>
        <end position="17"/>
    </location>
</feature>
<keyword evidence="1" id="KW-0732">Signal</keyword>
<feature type="domain" description="Ecp2 effector protein-like" evidence="2">
    <location>
        <begin position="30"/>
        <end position="135"/>
    </location>
</feature>
<dbReference type="EMBL" id="ML976979">
    <property type="protein sequence ID" value="KAF1962481.1"/>
    <property type="molecule type" value="Genomic_DNA"/>
</dbReference>
<dbReference type="Pfam" id="PF14856">
    <property type="entry name" value="Hce2"/>
    <property type="match status" value="1"/>
</dbReference>
<feature type="chain" id="PRO_5025330031" description="Ecp2 effector protein-like domain-containing protein" evidence="1">
    <location>
        <begin position="18"/>
        <end position="145"/>
    </location>
</feature>
<dbReference type="InterPro" id="IPR029226">
    <property type="entry name" value="Ecp2-like"/>
</dbReference>
<name>A0A6A5UC50_9PLEO</name>
<keyword evidence="4" id="KW-1185">Reference proteome</keyword>
<proteinExistence type="predicted"/>
<protein>
    <recommendedName>
        <fullName evidence="2">Ecp2 effector protein-like domain-containing protein</fullName>
    </recommendedName>
</protein>
<evidence type="ECO:0000256" key="1">
    <source>
        <dbReference type="SAM" id="SignalP"/>
    </source>
</evidence>
<accession>A0A6A5UC50</accession>
<dbReference type="Proteomes" id="UP000800035">
    <property type="component" value="Unassembled WGS sequence"/>
</dbReference>
<dbReference type="OrthoDB" id="73875at2759"/>
<organism evidence="3 4">
    <name type="scientific">Byssothecium circinans</name>
    <dbReference type="NCBI Taxonomy" id="147558"/>
    <lineage>
        <taxon>Eukaryota</taxon>
        <taxon>Fungi</taxon>
        <taxon>Dikarya</taxon>
        <taxon>Ascomycota</taxon>
        <taxon>Pezizomycotina</taxon>
        <taxon>Dothideomycetes</taxon>
        <taxon>Pleosporomycetidae</taxon>
        <taxon>Pleosporales</taxon>
        <taxon>Massarineae</taxon>
        <taxon>Massarinaceae</taxon>
        <taxon>Byssothecium</taxon>
    </lineage>
</organism>